<protein>
    <submittedName>
        <fullName evidence="8">Phosphoglycerol transferase MdoB-like AlkP superfamily enzyme</fullName>
    </submittedName>
</protein>
<dbReference type="CDD" id="cd16015">
    <property type="entry name" value="LTA_synthase"/>
    <property type="match status" value="1"/>
</dbReference>
<evidence type="ECO:0000256" key="3">
    <source>
        <dbReference type="ARBA" id="ARBA00022692"/>
    </source>
</evidence>
<dbReference type="Pfam" id="PF00884">
    <property type="entry name" value="Sulfatase"/>
    <property type="match status" value="1"/>
</dbReference>
<dbReference type="PANTHER" id="PTHR47371">
    <property type="entry name" value="LIPOTEICHOIC ACID SYNTHASE"/>
    <property type="match status" value="1"/>
</dbReference>
<dbReference type="RefSeq" id="WP_307230441.1">
    <property type="nucleotide sequence ID" value="NZ_JAUSVF010000001.1"/>
</dbReference>
<evidence type="ECO:0000256" key="2">
    <source>
        <dbReference type="ARBA" id="ARBA00022475"/>
    </source>
</evidence>
<organism evidence="8 9">
    <name type="scientific">Pararhizobium capsulatum DSM 1112</name>
    <dbReference type="NCBI Taxonomy" id="1121113"/>
    <lineage>
        <taxon>Bacteria</taxon>
        <taxon>Pseudomonadati</taxon>
        <taxon>Pseudomonadota</taxon>
        <taxon>Alphaproteobacteria</taxon>
        <taxon>Hyphomicrobiales</taxon>
        <taxon>Rhizobiaceae</taxon>
        <taxon>Rhizobium/Agrobacterium group</taxon>
        <taxon>Pararhizobium</taxon>
    </lineage>
</organism>
<dbReference type="InterPro" id="IPR050448">
    <property type="entry name" value="OpgB/LTA_synthase_biosynth"/>
</dbReference>
<feature type="transmembrane region" description="Helical" evidence="6">
    <location>
        <begin position="42"/>
        <end position="60"/>
    </location>
</feature>
<feature type="transmembrane region" description="Helical" evidence="6">
    <location>
        <begin position="156"/>
        <end position="180"/>
    </location>
</feature>
<comment type="caution">
    <text evidence="8">The sequence shown here is derived from an EMBL/GenBank/DDBJ whole genome shotgun (WGS) entry which is preliminary data.</text>
</comment>
<evidence type="ECO:0000256" key="4">
    <source>
        <dbReference type="ARBA" id="ARBA00022989"/>
    </source>
</evidence>
<keyword evidence="3 6" id="KW-0812">Transmembrane</keyword>
<dbReference type="EMBL" id="JAUSVF010000001">
    <property type="protein sequence ID" value="MDQ0320569.1"/>
    <property type="molecule type" value="Genomic_DNA"/>
</dbReference>
<evidence type="ECO:0000259" key="7">
    <source>
        <dbReference type="Pfam" id="PF00884"/>
    </source>
</evidence>
<evidence type="ECO:0000256" key="1">
    <source>
        <dbReference type="ARBA" id="ARBA00004651"/>
    </source>
</evidence>
<evidence type="ECO:0000313" key="9">
    <source>
        <dbReference type="Proteomes" id="UP001230207"/>
    </source>
</evidence>
<dbReference type="InterPro" id="IPR017850">
    <property type="entry name" value="Alkaline_phosphatase_core_sf"/>
</dbReference>
<keyword evidence="9" id="KW-1185">Reference proteome</keyword>
<dbReference type="InterPro" id="IPR000917">
    <property type="entry name" value="Sulfatase_N"/>
</dbReference>
<gene>
    <name evidence="8" type="ORF">QO002_002707</name>
</gene>
<keyword evidence="2" id="KW-1003">Cell membrane</keyword>
<feature type="domain" description="Sulfatase N-terminal" evidence="7">
    <location>
        <begin position="281"/>
        <end position="571"/>
    </location>
</feature>
<comment type="subcellular location">
    <subcellularLocation>
        <location evidence="1">Cell membrane</location>
        <topology evidence="1">Multi-pass membrane protein</topology>
    </subcellularLocation>
</comment>
<dbReference type="PANTHER" id="PTHR47371:SF3">
    <property type="entry name" value="PHOSPHOGLYCEROL TRANSFERASE I"/>
    <property type="match status" value="1"/>
</dbReference>
<evidence type="ECO:0000313" key="8">
    <source>
        <dbReference type="EMBL" id="MDQ0320569.1"/>
    </source>
</evidence>
<feature type="transmembrane region" description="Helical" evidence="6">
    <location>
        <begin position="105"/>
        <end position="122"/>
    </location>
</feature>
<dbReference type="Proteomes" id="UP001230207">
    <property type="component" value="Unassembled WGS sequence"/>
</dbReference>
<dbReference type="Gene3D" id="3.40.720.10">
    <property type="entry name" value="Alkaline Phosphatase, subunit A"/>
    <property type="match status" value="1"/>
</dbReference>
<accession>A0ABU0BQQ9</accession>
<proteinExistence type="predicted"/>
<keyword evidence="5 6" id="KW-0472">Membrane</keyword>
<reference evidence="8 9" key="1">
    <citation type="submission" date="2023-07" db="EMBL/GenBank/DDBJ databases">
        <title>Genomic Encyclopedia of Type Strains, Phase IV (KMG-IV): sequencing the most valuable type-strain genomes for metagenomic binning, comparative biology and taxonomic classification.</title>
        <authorList>
            <person name="Goeker M."/>
        </authorList>
    </citation>
    <scope>NUCLEOTIDE SEQUENCE [LARGE SCALE GENOMIC DNA]</scope>
    <source>
        <strain evidence="8 9">DSM 1112</strain>
    </source>
</reference>
<name>A0ABU0BQQ9_9HYPH</name>
<keyword evidence="4 6" id="KW-1133">Transmembrane helix</keyword>
<feature type="transmembrane region" description="Helical" evidence="6">
    <location>
        <begin position="192"/>
        <end position="209"/>
    </location>
</feature>
<sequence length="653" mass="73882">MASFETVVGTVAAPGTAGLAPSFGTGKAKAWRAAIRANARRVALSVPLSLLLTFLLVFAVECISRNSVRETVLYFLDPMRPAWTTVGIFLLVALTIDALFARQHFAILFLAPLALIPALISHQKQVFLSDPLYPTDFLFGRQIMELMPVLVRDRPWTAVGIVIGAILSVVALAWLVRYAWRRFPKLSRKPRLVRLAISLPLLAGFYNIMDYNDFSWLRDRLRVIPIMWDQTENYRHNGFAMAFAINLPMANVTAPAGYMLNAIEQIPVKPVPAGTSHRGKPDVIVLMSESLWDPTRLPNLKLSADPMPTIREMQSGNIFSPEFGGMTANVEFEALTGFSNAFLPYGSIPYQQYIRNPIPSLATFFRGEGYVARAVHPFQKWFWNRSAVYKAFGFEDFRSEENLPPMQKRGIFASDESLTKEIIRQADQLRDPFFFFTVTLQGHGPYEANRYAKNTIKVEGNLPEADRQVLETYAQGVKEADVSLKMLMDWAKERDRETIIVIFGDHLPPLNTVYTNTGFMPGVTASRKGPLDQMKIQHETPLVVWSNKTGPVKDIGTISPAFLSYKILQQGGFEHPYYTGFLGNVFDRYHIVDRYMLVGADGKDKANWSREKTVDPTVRDYRFLEHDMMFGKRYGTDRFFQSHAELFPAQPAM</sequence>
<evidence type="ECO:0000256" key="5">
    <source>
        <dbReference type="ARBA" id="ARBA00023136"/>
    </source>
</evidence>
<feature type="transmembrane region" description="Helical" evidence="6">
    <location>
        <begin position="80"/>
        <end position="100"/>
    </location>
</feature>
<evidence type="ECO:0000256" key="6">
    <source>
        <dbReference type="SAM" id="Phobius"/>
    </source>
</evidence>
<dbReference type="SUPFAM" id="SSF53649">
    <property type="entry name" value="Alkaline phosphatase-like"/>
    <property type="match status" value="1"/>
</dbReference>